<dbReference type="GO" id="GO:0006355">
    <property type="term" value="P:regulation of DNA-templated transcription"/>
    <property type="evidence" value="ECO:0007669"/>
    <property type="project" value="UniProtKB-ARBA"/>
</dbReference>
<reference evidence="8 9" key="1">
    <citation type="submission" date="2024-04" db="EMBL/GenBank/DDBJ databases">
        <authorList>
            <person name="Fracassetti M."/>
        </authorList>
    </citation>
    <scope>NUCLEOTIDE SEQUENCE [LARGE SCALE GENOMIC DNA]</scope>
</reference>
<dbReference type="GO" id="GO:0005634">
    <property type="term" value="C:nucleus"/>
    <property type="evidence" value="ECO:0007669"/>
    <property type="project" value="UniProtKB-SubCell"/>
</dbReference>
<name>A0AAV2E2R3_9ROSI</name>
<organism evidence="8 9">
    <name type="scientific">Linum trigynum</name>
    <dbReference type="NCBI Taxonomy" id="586398"/>
    <lineage>
        <taxon>Eukaryota</taxon>
        <taxon>Viridiplantae</taxon>
        <taxon>Streptophyta</taxon>
        <taxon>Embryophyta</taxon>
        <taxon>Tracheophyta</taxon>
        <taxon>Spermatophyta</taxon>
        <taxon>Magnoliopsida</taxon>
        <taxon>eudicotyledons</taxon>
        <taxon>Gunneridae</taxon>
        <taxon>Pentapetalae</taxon>
        <taxon>rosids</taxon>
        <taxon>fabids</taxon>
        <taxon>Malpighiales</taxon>
        <taxon>Linaceae</taxon>
        <taxon>Linum</taxon>
    </lineage>
</organism>
<proteinExistence type="predicted"/>
<feature type="region of interest" description="Disordered" evidence="6">
    <location>
        <begin position="51"/>
        <end position="70"/>
    </location>
</feature>
<evidence type="ECO:0000259" key="7">
    <source>
        <dbReference type="Pfam" id="PF13837"/>
    </source>
</evidence>
<dbReference type="AlphaFoldDB" id="A0AAV2E2R3"/>
<keyword evidence="3" id="KW-0238">DNA-binding</keyword>
<dbReference type="PANTHER" id="PTHR21654:SF84">
    <property type="entry name" value="SI:DKEY-66I24.7"/>
    <property type="match status" value="1"/>
</dbReference>
<keyword evidence="4" id="KW-0804">Transcription</keyword>
<dbReference type="Proteomes" id="UP001497516">
    <property type="component" value="Chromosome 4"/>
</dbReference>
<evidence type="ECO:0000256" key="2">
    <source>
        <dbReference type="ARBA" id="ARBA00023015"/>
    </source>
</evidence>
<dbReference type="EMBL" id="OZ034817">
    <property type="protein sequence ID" value="CAL1379855.1"/>
    <property type="molecule type" value="Genomic_DNA"/>
</dbReference>
<sequence length="94" mass="10687">MSELGYTRSAKKCKEKFENTQKYNKRTKEGRTYRPNGKNYKFFSQLEALDNTPPSSMATPLPSTIQASHSPAIDAIPCSVRIMRQRRSKTGLES</sequence>
<evidence type="ECO:0000256" key="5">
    <source>
        <dbReference type="ARBA" id="ARBA00023242"/>
    </source>
</evidence>
<dbReference type="PANTHER" id="PTHR21654">
    <property type="entry name" value="FI21293P1"/>
    <property type="match status" value="1"/>
</dbReference>
<keyword evidence="2" id="KW-0805">Transcription regulation</keyword>
<evidence type="ECO:0000256" key="1">
    <source>
        <dbReference type="ARBA" id="ARBA00004123"/>
    </source>
</evidence>
<keyword evidence="5" id="KW-0539">Nucleus</keyword>
<keyword evidence="9" id="KW-1185">Reference proteome</keyword>
<evidence type="ECO:0000313" key="8">
    <source>
        <dbReference type="EMBL" id="CAL1379855.1"/>
    </source>
</evidence>
<feature type="compositionally biased region" description="Polar residues" evidence="6">
    <location>
        <begin position="52"/>
        <end position="69"/>
    </location>
</feature>
<comment type="subcellular location">
    <subcellularLocation>
        <location evidence="1">Nucleus</location>
    </subcellularLocation>
</comment>
<feature type="domain" description="Myb/SANT-like DNA-binding" evidence="7">
    <location>
        <begin position="1"/>
        <end position="49"/>
    </location>
</feature>
<dbReference type="GO" id="GO:0003677">
    <property type="term" value="F:DNA binding"/>
    <property type="evidence" value="ECO:0007669"/>
    <property type="project" value="UniProtKB-KW"/>
</dbReference>
<gene>
    <name evidence="8" type="ORF">LTRI10_LOCUS21347</name>
</gene>
<dbReference type="Pfam" id="PF13837">
    <property type="entry name" value="Myb_DNA-bind_4"/>
    <property type="match status" value="1"/>
</dbReference>
<evidence type="ECO:0000256" key="6">
    <source>
        <dbReference type="SAM" id="MobiDB-lite"/>
    </source>
</evidence>
<dbReference type="Gene3D" id="1.10.10.60">
    <property type="entry name" value="Homeodomain-like"/>
    <property type="match status" value="1"/>
</dbReference>
<dbReference type="InterPro" id="IPR044822">
    <property type="entry name" value="Myb_DNA-bind_4"/>
</dbReference>
<evidence type="ECO:0000256" key="3">
    <source>
        <dbReference type="ARBA" id="ARBA00023125"/>
    </source>
</evidence>
<evidence type="ECO:0000256" key="4">
    <source>
        <dbReference type="ARBA" id="ARBA00023163"/>
    </source>
</evidence>
<evidence type="ECO:0000313" key="9">
    <source>
        <dbReference type="Proteomes" id="UP001497516"/>
    </source>
</evidence>
<protein>
    <recommendedName>
        <fullName evidence="7">Myb/SANT-like DNA-binding domain-containing protein</fullName>
    </recommendedName>
</protein>
<accession>A0AAV2E2R3</accession>